<accession>A0A210QTE8</accession>
<dbReference type="Pfam" id="PF00439">
    <property type="entry name" value="Bromodomain"/>
    <property type="match status" value="1"/>
</dbReference>
<feature type="compositionally biased region" description="Basic residues" evidence="6">
    <location>
        <begin position="292"/>
        <end position="305"/>
    </location>
</feature>
<protein>
    <submittedName>
        <fullName evidence="8">ATPase family AAA domain-containing protein 2B</fullName>
    </submittedName>
</protein>
<feature type="compositionally biased region" description="Basic and acidic residues" evidence="6">
    <location>
        <begin position="1146"/>
        <end position="1156"/>
    </location>
</feature>
<dbReference type="InterPro" id="IPR036427">
    <property type="entry name" value="Bromodomain-like_sf"/>
</dbReference>
<dbReference type="GO" id="GO:0005524">
    <property type="term" value="F:ATP binding"/>
    <property type="evidence" value="ECO:0007669"/>
    <property type="project" value="UniProtKB-KW"/>
</dbReference>
<gene>
    <name evidence="8" type="ORF">KP79_PYT09011</name>
</gene>
<dbReference type="Pfam" id="PF17862">
    <property type="entry name" value="AAA_lid_3"/>
    <property type="match status" value="1"/>
</dbReference>
<keyword evidence="4 5" id="KW-0103">Bromodomain</keyword>
<dbReference type="PROSITE" id="PS50014">
    <property type="entry name" value="BROMODOMAIN_2"/>
    <property type="match status" value="1"/>
</dbReference>
<feature type="compositionally biased region" description="Basic and acidic residues" evidence="6">
    <location>
        <begin position="1434"/>
        <end position="1455"/>
    </location>
</feature>
<dbReference type="InterPro" id="IPR003960">
    <property type="entry name" value="ATPase_AAA_CS"/>
</dbReference>
<comment type="similarity">
    <text evidence="1">Belongs to the AAA ATPase family.</text>
</comment>
<feature type="compositionally biased region" description="Basic and acidic residues" evidence="6">
    <location>
        <begin position="1311"/>
        <end position="1324"/>
    </location>
</feature>
<dbReference type="GO" id="GO:0042393">
    <property type="term" value="F:histone binding"/>
    <property type="evidence" value="ECO:0007669"/>
    <property type="project" value="TreeGrafter"/>
</dbReference>
<dbReference type="SUPFAM" id="SSF47370">
    <property type="entry name" value="Bromodomain"/>
    <property type="match status" value="1"/>
</dbReference>
<evidence type="ECO:0000256" key="2">
    <source>
        <dbReference type="ARBA" id="ARBA00022741"/>
    </source>
</evidence>
<dbReference type="EMBL" id="NEDP02001999">
    <property type="protein sequence ID" value="OWF52018.1"/>
    <property type="molecule type" value="Genomic_DNA"/>
</dbReference>
<organism evidence="8 9">
    <name type="scientific">Mizuhopecten yessoensis</name>
    <name type="common">Japanese scallop</name>
    <name type="synonym">Patinopecten yessoensis</name>
    <dbReference type="NCBI Taxonomy" id="6573"/>
    <lineage>
        <taxon>Eukaryota</taxon>
        <taxon>Metazoa</taxon>
        <taxon>Spiralia</taxon>
        <taxon>Lophotrochozoa</taxon>
        <taxon>Mollusca</taxon>
        <taxon>Bivalvia</taxon>
        <taxon>Autobranchia</taxon>
        <taxon>Pteriomorphia</taxon>
        <taxon>Pectinida</taxon>
        <taxon>Pectinoidea</taxon>
        <taxon>Pectinidae</taxon>
        <taxon>Mizuhopecten</taxon>
    </lineage>
</organism>
<feature type="compositionally biased region" description="Low complexity" evidence="6">
    <location>
        <begin position="1096"/>
        <end position="1108"/>
    </location>
</feature>
<dbReference type="InterPro" id="IPR045199">
    <property type="entry name" value="ATAD2-like"/>
</dbReference>
<dbReference type="GO" id="GO:0045815">
    <property type="term" value="P:transcription initiation-coupled chromatin remodeling"/>
    <property type="evidence" value="ECO:0007669"/>
    <property type="project" value="TreeGrafter"/>
</dbReference>
<feature type="domain" description="Bromo" evidence="7">
    <location>
        <begin position="968"/>
        <end position="1038"/>
    </location>
</feature>
<keyword evidence="2" id="KW-0547">Nucleotide-binding</keyword>
<evidence type="ECO:0000256" key="3">
    <source>
        <dbReference type="ARBA" id="ARBA00022840"/>
    </source>
</evidence>
<feature type="region of interest" description="Disordered" evidence="6">
    <location>
        <begin position="1"/>
        <end position="24"/>
    </location>
</feature>
<dbReference type="PANTHER" id="PTHR23069:SF0">
    <property type="entry name" value="TAT-BINDING HOMOLOG 7"/>
    <property type="match status" value="1"/>
</dbReference>
<dbReference type="GO" id="GO:0003682">
    <property type="term" value="F:chromatin binding"/>
    <property type="evidence" value="ECO:0007669"/>
    <property type="project" value="TreeGrafter"/>
</dbReference>
<feature type="region of interest" description="Disordered" evidence="6">
    <location>
        <begin position="147"/>
        <end position="340"/>
    </location>
</feature>
<reference evidence="8 9" key="1">
    <citation type="journal article" date="2017" name="Nat. Ecol. Evol.">
        <title>Scallop genome provides insights into evolution of bilaterian karyotype and development.</title>
        <authorList>
            <person name="Wang S."/>
            <person name="Zhang J."/>
            <person name="Jiao W."/>
            <person name="Li J."/>
            <person name="Xun X."/>
            <person name="Sun Y."/>
            <person name="Guo X."/>
            <person name="Huan P."/>
            <person name="Dong B."/>
            <person name="Zhang L."/>
            <person name="Hu X."/>
            <person name="Sun X."/>
            <person name="Wang J."/>
            <person name="Zhao C."/>
            <person name="Wang Y."/>
            <person name="Wang D."/>
            <person name="Huang X."/>
            <person name="Wang R."/>
            <person name="Lv J."/>
            <person name="Li Y."/>
            <person name="Zhang Z."/>
            <person name="Liu B."/>
            <person name="Lu W."/>
            <person name="Hui Y."/>
            <person name="Liang J."/>
            <person name="Zhou Z."/>
            <person name="Hou R."/>
            <person name="Li X."/>
            <person name="Liu Y."/>
            <person name="Li H."/>
            <person name="Ning X."/>
            <person name="Lin Y."/>
            <person name="Zhao L."/>
            <person name="Xing Q."/>
            <person name="Dou J."/>
            <person name="Li Y."/>
            <person name="Mao J."/>
            <person name="Guo H."/>
            <person name="Dou H."/>
            <person name="Li T."/>
            <person name="Mu C."/>
            <person name="Jiang W."/>
            <person name="Fu Q."/>
            <person name="Fu X."/>
            <person name="Miao Y."/>
            <person name="Liu J."/>
            <person name="Yu Q."/>
            <person name="Li R."/>
            <person name="Liao H."/>
            <person name="Li X."/>
            <person name="Kong Y."/>
            <person name="Jiang Z."/>
            <person name="Chourrout D."/>
            <person name="Li R."/>
            <person name="Bao Z."/>
        </authorList>
    </citation>
    <scope>NUCLEOTIDE SEQUENCE [LARGE SCALE GENOMIC DNA]</scope>
    <source>
        <strain evidence="8 9">PY_sf001</strain>
    </source>
</reference>
<dbReference type="PRINTS" id="PR00503">
    <property type="entry name" value="BROMODOMAIN"/>
</dbReference>
<feature type="compositionally biased region" description="Basic and acidic residues" evidence="6">
    <location>
        <begin position="1225"/>
        <end position="1238"/>
    </location>
</feature>
<dbReference type="Proteomes" id="UP000242188">
    <property type="component" value="Unassembled WGS sequence"/>
</dbReference>
<evidence type="ECO:0000256" key="1">
    <source>
        <dbReference type="ARBA" id="ARBA00006914"/>
    </source>
</evidence>
<name>A0A210QTE8_MIZYE</name>
<evidence type="ECO:0000313" key="9">
    <source>
        <dbReference type="Proteomes" id="UP000242188"/>
    </source>
</evidence>
<dbReference type="CDD" id="cd05528">
    <property type="entry name" value="Bromo_AAA"/>
    <property type="match status" value="1"/>
</dbReference>
<dbReference type="GO" id="GO:0016887">
    <property type="term" value="F:ATP hydrolysis activity"/>
    <property type="evidence" value="ECO:0007669"/>
    <property type="project" value="InterPro"/>
</dbReference>
<dbReference type="SUPFAM" id="SSF52540">
    <property type="entry name" value="P-loop containing nucleoside triphosphate hydrolases"/>
    <property type="match status" value="2"/>
</dbReference>
<dbReference type="Pfam" id="PF00004">
    <property type="entry name" value="AAA"/>
    <property type="match status" value="1"/>
</dbReference>
<feature type="compositionally biased region" description="Low complexity" evidence="6">
    <location>
        <begin position="1160"/>
        <end position="1169"/>
    </location>
</feature>
<dbReference type="InterPro" id="IPR003593">
    <property type="entry name" value="AAA+_ATPase"/>
</dbReference>
<dbReference type="OrthoDB" id="5421at2759"/>
<comment type="caution">
    <text evidence="8">The sequence shown here is derived from an EMBL/GenBank/DDBJ whole genome shotgun (WGS) entry which is preliminary data.</text>
</comment>
<dbReference type="InterPro" id="IPR027417">
    <property type="entry name" value="P-loop_NTPase"/>
</dbReference>
<feature type="region of interest" description="Disordered" evidence="6">
    <location>
        <begin position="1075"/>
        <end position="1126"/>
    </location>
</feature>
<feature type="region of interest" description="Disordered" evidence="6">
    <location>
        <begin position="1146"/>
        <end position="1188"/>
    </location>
</feature>
<feature type="region of interest" description="Disordered" evidence="6">
    <location>
        <begin position="697"/>
        <end position="741"/>
    </location>
</feature>
<evidence type="ECO:0000313" key="8">
    <source>
        <dbReference type="EMBL" id="OWF52018.1"/>
    </source>
</evidence>
<dbReference type="FunFam" id="1.10.8.60:FF:000016">
    <property type="entry name" value="ATPase family AAA domain-containing protein 2B"/>
    <property type="match status" value="1"/>
</dbReference>
<feature type="compositionally biased region" description="Polar residues" evidence="6">
    <location>
        <begin position="1369"/>
        <end position="1381"/>
    </location>
</feature>
<feature type="compositionally biased region" description="Polar residues" evidence="6">
    <location>
        <begin position="1"/>
        <end position="17"/>
    </location>
</feature>
<dbReference type="Gene3D" id="1.10.8.60">
    <property type="match status" value="1"/>
</dbReference>
<dbReference type="PROSITE" id="PS00674">
    <property type="entry name" value="AAA"/>
    <property type="match status" value="1"/>
</dbReference>
<feature type="region of interest" description="Disordered" evidence="6">
    <location>
        <begin position="1203"/>
        <end position="1384"/>
    </location>
</feature>
<feature type="region of interest" description="Disordered" evidence="6">
    <location>
        <begin position="55"/>
        <end position="122"/>
    </location>
</feature>
<feature type="compositionally biased region" description="Basic and acidic residues" evidence="6">
    <location>
        <begin position="1355"/>
        <end position="1368"/>
    </location>
</feature>
<dbReference type="InterPro" id="IPR001487">
    <property type="entry name" value="Bromodomain"/>
</dbReference>
<dbReference type="FunFam" id="3.40.50.300:FF:000734">
    <property type="entry name" value="ATPase family, AAA domain containing 2"/>
    <property type="match status" value="1"/>
</dbReference>
<dbReference type="InterPro" id="IPR003959">
    <property type="entry name" value="ATPase_AAA_core"/>
</dbReference>
<feature type="compositionally biased region" description="Polar residues" evidence="6">
    <location>
        <begin position="1345"/>
        <end position="1354"/>
    </location>
</feature>
<dbReference type="Gene3D" id="3.40.50.300">
    <property type="entry name" value="P-loop containing nucleotide triphosphate hydrolases"/>
    <property type="match status" value="1"/>
</dbReference>
<evidence type="ECO:0000256" key="5">
    <source>
        <dbReference type="PROSITE-ProRule" id="PRU00035"/>
    </source>
</evidence>
<feature type="compositionally biased region" description="Acidic residues" evidence="6">
    <location>
        <begin position="1208"/>
        <end position="1224"/>
    </location>
</feature>
<keyword evidence="3" id="KW-0067">ATP-binding</keyword>
<dbReference type="FunFam" id="3.40.50.300:FF:000061">
    <property type="entry name" value="ATPase family, AAA domain-containing 2"/>
    <property type="match status" value="1"/>
</dbReference>
<dbReference type="STRING" id="6573.A0A210QTE8"/>
<evidence type="ECO:0000256" key="6">
    <source>
        <dbReference type="SAM" id="MobiDB-lite"/>
    </source>
</evidence>
<feature type="region of interest" description="Disordered" evidence="6">
    <location>
        <begin position="1429"/>
        <end position="1459"/>
    </location>
</feature>
<dbReference type="GO" id="GO:0006337">
    <property type="term" value="P:nucleosome disassembly"/>
    <property type="evidence" value="ECO:0007669"/>
    <property type="project" value="TreeGrafter"/>
</dbReference>
<sequence length="1557" mass="176006">MVQTRHSTEASGTSPPTLLSFERRSIRKPQRLIAADDENSDDSGVVHITKREIAHYQEQKSSSGRPRGRPPRRLVISSADDDSEDDEVSTKRRQTKIGKRHSSIDGDIDGGDAAVRRSSRQKKLVYGTFDQKMLDKVLYLDGVPVFADEDRPRKRKTMEVQPVADEKGEDMYSRVKRVRRSIKRDMYGIPIPESESENSDDSDDENNEEEEEENREEKESGDDEEEDNEEEEEEEEDDAPPRRSYNLREYKPRTQLFEVPIEKRKTRVSIFRDASPPSPIEKRRKNEVYRSPAHRTKPVGRRKAAYHGNSSTSSSSSSSSDDSSDEERFKRRKAKSMAKARNQCLPMNMSSEEVNMSGVLRDRAKIGSSLADVDPMSVDRSTTFESVGGLGKHVRALKEMVVFPLLYPEVFERFKISPPRGCLFYGPPGTGKTLVARALANECSSGEKRVAFFMRKGADCLSKWVGESERQLRLLFDQAYQMRPSIIFFDEIDGLAPVRSSRQDQIHSSIVSTLLALMDGLDSRGEIVVIGATNRIDSIDPALRRPGRFDREFLFPLPSQEARRQILHIQTKAWNPKLLDIFVKEVAERTVGYCGADLKALCTESALIALRRRYPQIYTTSEKLQLDVSSISVGAKDFFYAMKTIVPASQRSVSSPARSLANYLRPLLKKYFEEILQVLQNVFPIVLAQLASLDAPATSSQGDGSTAVGDNDLLSDDEDNLPSIFEHRGPGRRKSHPEGPKQQFINFTSYAYKEPSTHRPRLLLAGTPGQSQSSHLAPALLHHMEQLPVHVVDLPSLFAVSAKTPEESCAQIFREAMRSSPSIVYMPHINHWWSILGDTLRATLQMLIQDLVPTTPILILATSEQPYAELDFQLQLLFSLYAGEVVTMTNPSEAQRRDFFSDLILSQTRQPPSKKTQAATRLLEVLPKAPAPEPRKLTEKELQTLYNQEEATLRELRLFLRDVINKLGRDRKFQIFAKPVDLEDVPDYNEIITEPMDLSTMMSKIDKHNYQTATEFMNDINLICRNALEYNPATNPAGRAIRHRACALKDTSNAILNAELDPEFEKACDEVVASRKRRGVNPSDSAPQFCFTLPKNSQTPTSSSQNTPVAVSNSNHRTSRRARGLGVEASVDQQLLEAQWRIEKRNPSSIKNEKQTPKVLSSKSLSSSKKPIRFVSPSSHKSRPKKKIVWSYTKRRRRKRRFTFENEMNTEGEEEEEEEEEEVDAGDKTDNIHVDVTQELHISPVSPRDMSPRNQTDLSPRRDLSPREQAQMSPVSRRRTNSPRARENDLHKHSPSIPKCSPPVMIDDENSESKMEISHGDEKSSPVFKKRMRKCSEGQDEVEQSDNLQISSPSKECEQESQEKHTTSQDKIYTSASSGEHTTPCKDMLIKDNVLCVNGEVDSGVGSSVDSNGDSLDGVDQAKQLKGKVTTEVTVHREKEDQTKSPKAAEPEDKVPSPGIRMTRSRLQTKEQERALAILEAPSEPVVIDENRLSSLLETLVRITHNLDVEKLEKLYSMLSQCIYHHREEFDKTVLTENLEDCVKRFSHMTSHSTGSV</sequence>
<keyword evidence="9" id="KW-1185">Reference proteome</keyword>
<dbReference type="GO" id="GO:0006334">
    <property type="term" value="P:nucleosome assembly"/>
    <property type="evidence" value="ECO:0007669"/>
    <property type="project" value="TreeGrafter"/>
</dbReference>
<dbReference type="SMART" id="SM00382">
    <property type="entry name" value="AAA"/>
    <property type="match status" value="1"/>
</dbReference>
<evidence type="ECO:0000256" key="4">
    <source>
        <dbReference type="ARBA" id="ARBA00023117"/>
    </source>
</evidence>
<dbReference type="SMART" id="SM00297">
    <property type="entry name" value="BROMO"/>
    <property type="match status" value="1"/>
</dbReference>
<feature type="compositionally biased region" description="Acidic residues" evidence="6">
    <location>
        <begin position="194"/>
        <end position="238"/>
    </location>
</feature>
<feature type="compositionally biased region" description="Basic and acidic residues" evidence="6">
    <location>
        <begin position="164"/>
        <end position="173"/>
    </location>
</feature>
<evidence type="ECO:0000259" key="7">
    <source>
        <dbReference type="PROSITE" id="PS50014"/>
    </source>
</evidence>
<dbReference type="GO" id="GO:0005634">
    <property type="term" value="C:nucleus"/>
    <property type="evidence" value="ECO:0007669"/>
    <property type="project" value="TreeGrafter"/>
</dbReference>
<dbReference type="Gene3D" id="1.20.920.10">
    <property type="entry name" value="Bromodomain-like"/>
    <property type="match status" value="1"/>
</dbReference>
<proteinExistence type="inferred from homology"/>
<dbReference type="PANTHER" id="PTHR23069">
    <property type="entry name" value="AAA DOMAIN-CONTAINING"/>
    <property type="match status" value="1"/>
</dbReference>
<dbReference type="InterPro" id="IPR041569">
    <property type="entry name" value="AAA_lid_3"/>
</dbReference>
<feature type="compositionally biased region" description="Basic residues" evidence="6">
    <location>
        <begin position="91"/>
        <end position="101"/>
    </location>
</feature>
<feature type="compositionally biased region" description="Low complexity" evidence="6">
    <location>
        <begin position="310"/>
        <end position="321"/>
    </location>
</feature>